<feature type="signal peptide" evidence="1">
    <location>
        <begin position="1"/>
        <end position="28"/>
    </location>
</feature>
<evidence type="ECO:0000313" key="2">
    <source>
        <dbReference type="EMBL" id="KDQ54460.1"/>
    </source>
</evidence>
<reference evidence="3" key="1">
    <citation type="journal article" date="2014" name="Proc. Natl. Acad. Sci. U.S.A.">
        <title>Extensive sampling of basidiomycete genomes demonstrates inadequacy of the white-rot/brown-rot paradigm for wood decay fungi.</title>
        <authorList>
            <person name="Riley R."/>
            <person name="Salamov A.A."/>
            <person name="Brown D.W."/>
            <person name="Nagy L.G."/>
            <person name="Floudas D."/>
            <person name="Held B.W."/>
            <person name="Levasseur A."/>
            <person name="Lombard V."/>
            <person name="Morin E."/>
            <person name="Otillar R."/>
            <person name="Lindquist E.A."/>
            <person name="Sun H."/>
            <person name="LaButti K.M."/>
            <person name="Schmutz J."/>
            <person name="Jabbour D."/>
            <person name="Luo H."/>
            <person name="Baker S.E."/>
            <person name="Pisabarro A.G."/>
            <person name="Walton J.D."/>
            <person name="Blanchette R.A."/>
            <person name="Henrissat B."/>
            <person name="Martin F."/>
            <person name="Cullen D."/>
            <person name="Hibbett D.S."/>
            <person name="Grigoriev I.V."/>
        </authorList>
    </citation>
    <scope>NUCLEOTIDE SEQUENCE [LARGE SCALE GENOMIC DNA]</scope>
    <source>
        <strain evidence="3">MUCL 33604</strain>
    </source>
</reference>
<dbReference type="AlphaFoldDB" id="A0A067PKV6"/>
<gene>
    <name evidence="2" type="ORF">JAAARDRAFT_394844</name>
</gene>
<keyword evidence="1" id="KW-0732">Signal</keyword>
<organism evidence="2 3">
    <name type="scientific">Jaapia argillacea MUCL 33604</name>
    <dbReference type="NCBI Taxonomy" id="933084"/>
    <lineage>
        <taxon>Eukaryota</taxon>
        <taxon>Fungi</taxon>
        <taxon>Dikarya</taxon>
        <taxon>Basidiomycota</taxon>
        <taxon>Agaricomycotina</taxon>
        <taxon>Agaricomycetes</taxon>
        <taxon>Agaricomycetidae</taxon>
        <taxon>Jaapiales</taxon>
        <taxon>Jaapiaceae</taxon>
        <taxon>Jaapia</taxon>
    </lineage>
</organism>
<evidence type="ECO:0000256" key="1">
    <source>
        <dbReference type="SAM" id="SignalP"/>
    </source>
</evidence>
<accession>A0A067PKV6</accession>
<keyword evidence="3" id="KW-1185">Reference proteome</keyword>
<name>A0A067PKV6_9AGAM</name>
<feature type="chain" id="PRO_5001643217" description="Secreted protein" evidence="1">
    <location>
        <begin position="29"/>
        <end position="101"/>
    </location>
</feature>
<protein>
    <recommendedName>
        <fullName evidence="4">Secreted protein</fullName>
    </recommendedName>
</protein>
<dbReference type="HOGENOM" id="CLU_2292107_0_0_1"/>
<dbReference type="EMBL" id="KL197728">
    <property type="protein sequence ID" value="KDQ54460.1"/>
    <property type="molecule type" value="Genomic_DNA"/>
</dbReference>
<dbReference type="Proteomes" id="UP000027265">
    <property type="component" value="Unassembled WGS sequence"/>
</dbReference>
<sequence>MYAGWVVLPRSALKFLFSILTRMGVCIAEKTADKSSWCSKNANNQSGAPGDRVFARSSLAFMVARKRRANSWRCVLIGLFLFDFCSTVEENRRHTRLESGR</sequence>
<evidence type="ECO:0000313" key="3">
    <source>
        <dbReference type="Proteomes" id="UP000027265"/>
    </source>
</evidence>
<dbReference type="InParanoid" id="A0A067PKV6"/>
<proteinExistence type="predicted"/>
<evidence type="ECO:0008006" key="4">
    <source>
        <dbReference type="Google" id="ProtNLM"/>
    </source>
</evidence>